<dbReference type="RefSeq" id="WP_166290534.1">
    <property type="nucleotide sequence ID" value="NZ_CP049863.1"/>
</dbReference>
<dbReference type="Proteomes" id="UP000502677">
    <property type="component" value="Chromosome"/>
</dbReference>
<dbReference type="EMBL" id="CP049863">
    <property type="protein sequence ID" value="QIK62954.1"/>
    <property type="molecule type" value="Genomic_DNA"/>
</dbReference>
<name>A0A6G7XED7_9MICO</name>
<proteinExistence type="predicted"/>
<dbReference type="KEGG" id="lvi:G7068_06900"/>
<sequence>MSAQDEAIGRATQACAEAANNLTQAGIRPETLATYIPPRKAFLRTKPAKFEPLGEVWRLGTLLLTSSGDLYAAGSATRSAERGRPGYQSNSREERREIAAAALKAGYPIGTPVNYDAIPLPLNQETLTHTAEDLPLALSEGEVRVRWRAGAPIQGAQTLQSYLAERVTLLVEKA</sequence>
<accession>A0A6G7XED7</accession>
<evidence type="ECO:0000313" key="2">
    <source>
        <dbReference type="Proteomes" id="UP000502677"/>
    </source>
</evidence>
<dbReference type="AlphaFoldDB" id="A0A6G7XED7"/>
<organism evidence="1 2">
    <name type="scientific">Leucobacter viscericola</name>
    <dbReference type="NCBI Taxonomy" id="2714935"/>
    <lineage>
        <taxon>Bacteria</taxon>
        <taxon>Bacillati</taxon>
        <taxon>Actinomycetota</taxon>
        <taxon>Actinomycetes</taxon>
        <taxon>Micrococcales</taxon>
        <taxon>Microbacteriaceae</taxon>
        <taxon>Leucobacter</taxon>
    </lineage>
</organism>
<protein>
    <submittedName>
        <fullName evidence="1">Uncharacterized protein</fullName>
    </submittedName>
</protein>
<evidence type="ECO:0000313" key="1">
    <source>
        <dbReference type="EMBL" id="QIK62954.1"/>
    </source>
</evidence>
<gene>
    <name evidence="1" type="ORF">G7068_06900</name>
</gene>
<keyword evidence="2" id="KW-1185">Reference proteome</keyword>
<reference evidence="1 2" key="1">
    <citation type="submission" date="2020-03" db="EMBL/GenBank/DDBJ databases">
        <title>Leucobacter sp. nov., isolated from beetles.</title>
        <authorList>
            <person name="Hyun D.-W."/>
            <person name="Bae J.-W."/>
        </authorList>
    </citation>
    <scope>NUCLEOTIDE SEQUENCE [LARGE SCALE GENOMIC DNA]</scope>
    <source>
        <strain evidence="1 2">HDW9C</strain>
    </source>
</reference>